<keyword evidence="3" id="KW-0862">Zinc</keyword>
<dbReference type="PRINTS" id="PR01407">
    <property type="entry name" value="BUTYPHLNCDUF"/>
</dbReference>
<name>A0AAV6GTT1_9TELE</name>
<protein>
    <recommendedName>
        <fullName evidence="4">B30.2/SPRY domain-containing protein</fullName>
    </recommendedName>
</protein>
<evidence type="ECO:0000313" key="6">
    <source>
        <dbReference type="Proteomes" id="UP000823561"/>
    </source>
</evidence>
<dbReference type="PROSITE" id="PS50188">
    <property type="entry name" value="B302_SPRY"/>
    <property type="match status" value="1"/>
</dbReference>
<keyword evidence="1" id="KW-0479">Metal-binding</keyword>
<dbReference type="InterPro" id="IPR001611">
    <property type="entry name" value="Leu-rich_rpt"/>
</dbReference>
<dbReference type="InterPro" id="IPR051051">
    <property type="entry name" value="E3_ubiq-ligase_TRIM/RNF"/>
</dbReference>
<organism evidence="5 6">
    <name type="scientific">Alosa alosa</name>
    <name type="common">allis shad</name>
    <dbReference type="NCBI Taxonomy" id="278164"/>
    <lineage>
        <taxon>Eukaryota</taxon>
        <taxon>Metazoa</taxon>
        <taxon>Chordata</taxon>
        <taxon>Craniata</taxon>
        <taxon>Vertebrata</taxon>
        <taxon>Euteleostomi</taxon>
        <taxon>Actinopterygii</taxon>
        <taxon>Neopterygii</taxon>
        <taxon>Teleostei</taxon>
        <taxon>Clupei</taxon>
        <taxon>Clupeiformes</taxon>
        <taxon>Clupeoidei</taxon>
        <taxon>Clupeidae</taxon>
        <taxon>Alosa</taxon>
    </lineage>
</organism>
<dbReference type="Proteomes" id="UP000823561">
    <property type="component" value="Chromosome 7"/>
</dbReference>
<dbReference type="SUPFAM" id="SSF52047">
    <property type="entry name" value="RNI-like"/>
    <property type="match status" value="1"/>
</dbReference>
<dbReference type="FunFam" id="2.60.120.920:FF:000037">
    <property type="entry name" value="Si:dkey-191j3.2"/>
    <property type="match status" value="1"/>
</dbReference>
<dbReference type="InterPro" id="IPR001870">
    <property type="entry name" value="B30.2/SPRY"/>
</dbReference>
<evidence type="ECO:0000256" key="1">
    <source>
        <dbReference type="ARBA" id="ARBA00022723"/>
    </source>
</evidence>
<dbReference type="InterPro" id="IPR032675">
    <property type="entry name" value="LRR_dom_sf"/>
</dbReference>
<dbReference type="Pfam" id="PF00622">
    <property type="entry name" value="SPRY"/>
    <property type="match status" value="1"/>
</dbReference>
<accession>A0AAV6GTT1</accession>
<dbReference type="Pfam" id="PF13516">
    <property type="entry name" value="LRR_6"/>
    <property type="match status" value="2"/>
</dbReference>
<dbReference type="Gene3D" id="3.80.10.10">
    <property type="entry name" value="Ribonuclease Inhibitor"/>
    <property type="match status" value="1"/>
</dbReference>
<dbReference type="SMART" id="SM00449">
    <property type="entry name" value="SPRY"/>
    <property type="match status" value="1"/>
</dbReference>
<dbReference type="SMART" id="SM00368">
    <property type="entry name" value="LRR_RI"/>
    <property type="match status" value="4"/>
</dbReference>
<dbReference type="InterPro" id="IPR003877">
    <property type="entry name" value="SPRY_dom"/>
</dbReference>
<dbReference type="SMART" id="SM00589">
    <property type="entry name" value="PRY"/>
    <property type="match status" value="1"/>
</dbReference>
<keyword evidence="6" id="KW-1185">Reference proteome</keyword>
<dbReference type="SUPFAM" id="SSF49899">
    <property type="entry name" value="Concanavalin A-like lectins/glucanases"/>
    <property type="match status" value="1"/>
</dbReference>
<evidence type="ECO:0000313" key="5">
    <source>
        <dbReference type="EMBL" id="KAG5277914.1"/>
    </source>
</evidence>
<evidence type="ECO:0000256" key="3">
    <source>
        <dbReference type="ARBA" id="ARBA00022833"/>
    </source>
</evidence>
<proteinExistence type="predicted"/>
<dbReference type="CDD" id="cd16040">
    <property type="entry name" value="SPRY_PRY_SNTX"/>
    <property type="match status" value="1"/>
</dbReference>
<dbReference type="InterPro" id="IPR006574">
    <property type="entry name" value="PRY"/>
</dbReference>
<dbReference type="EMBL" id="JADWDJ010000007">
    <property type="protein sequence ID" value="KAG5277914.1"/>
    <property type="molecule type" value="Genomic_DNA"/>
</dbReference>
<dbReference type="GO" id="GO:0005737">
    <property type="term" value="C:cytoplasm"/>
    <property type="evidence" value="ECO:0007669"/>
    <property type="project" value="UniProtKB-ARBA"/>
</dbReference>
<reference evidence="5" key="1">
    <citation type="submission" date="2020-10" db="EMBL/GenBank/DDBJ databases">
        <title>Chromosome-scale genome assembly of the Allis shad, Alosa alosa.</title>
        <authorList>
            <person name="Margot Z."/>
            <person name="Christophe K."/>
            <person name="Cabau C."/>
            <person name="Louis A."/>
            <person name="Berthelot C."/>
            <person name="Parey E."/>
            <person name="Roest Crollius H."/>
            <person name="Montfort J."/>
            <person name="Robinson-Rechavi M."/>
            <person name="Bucao C."/>
            <person name="Bouchez O."/>
            <person name="Gislard M."/>
            <person name="Lluch J."/>
            <person name="Milhes M."/>
            <person name="Lampietro C."/>
            <person name="Lopez Roques C."/>
            <person name="Donnadieu C."/>
            <person name="Braasch I."/>
            <person name="Desvignes T."/>
            <person name="Postlethwait J."/>
            <person name="Bobe J."/>
            <person name="Guiguen Y."/>
        </authorList>
    </citation>
    <scope>NUCLEOTIDE SEQUENCE</scope>
    <source>
        <strain evidence="5">M-15738</strain>
        <tissue evidence="5">Blood</tissue>
    </source>
</reference>
<sequence>MLTSLLGYILQRAAVEVISEISQQVNHNEYCISAVPRFAVETLRKFLNLLARLADCKLTDKSCEMVASVLQSPNSLQELDLSDNDLGDSGAQLLSKGLSSSYCKIHTLRLSDCLISEKGCGVLAEALTSNHLKALDLRHNTLGESGLKLLSARLEDPFCKLAILETGASVSRARPHLRRYACDLTLDPNTAHRNLSLSEGNRKVTCVDEQQPYPEHPERFDFTWYQVLCREGLTGRCYWEAEWSGDDGAEVYMTYKSIQRKGRSDDVLMGRNAKSWNLYCSPGLSYSVWHNDKRTDIPAPSSDSRTVGVYLDGPAGTLSFYSVSTNTLIHLHTFHSTFTEPLYPGFGVYDEVSLRKIT</sequence>
<dbReference type="PANTHER" id="PTHR25465">
    <property type="entry name" value="B-BOX DOMAIN CONTAINING"/>
    <property type="match status" value="1"/>
</dbReference>
<comment type="caution">
    <text evidence="5">The sequence shown here is derived from an EMBL/GenBank/DDBJ whole genome shotgun (WGS) entry which is preliminary data.</text>
</comment>
<evidence type="ECO:0000259" key="4">
    <source>
        <dbReference type="PROSITE" id="PS50188"/>
    </source>
</evidence>
<feature type="domain" description="B30.2/SPRY" evidence="4">
    <location>
        <begin position="164"/>
        <end position="358"/>
    </location>
</feature>
<dbReference type="PANTHER" id="PTHR25465:SF5">
    <property type="entry name" value="E3 UBIQUITIN_ISG15 LIGASE TRIM25-RELATED"/>
    <property type="match status" value="1"/>
</dbReference>
<evidence type="ECO:0000256" key="2">
    <source>
        <dbReference type="ARBA" id="ARBA00022771"/>
    </source>
</evidence>
<dbReference type="Gene3D" id="2.60.120.920">
    <property type="match status" value="1"/>
</dbReference>
<keyword evidence="2" id="KW-0863">Zinc-finger</keyword>
<dbReference type="GO" id="GO:0008270">
    <property type="term" value="F:zinc ion binding"/>
    <property type="evidence" value="ECO:0007669"/>
    <property type="project" value="UniProtKB-KW"/>
</dbReference>
<dbReference type="InterPro" id="IPR003879">
    <property type="entry name" value="Butyrophylin_SPRY"/>
</dbReference>
<gene>
    <name evidence="5" type="ORF">AALO_G00092790</name>
</gene>
<dbReference type="InterPro" id="IPR043136">
    <property type="entry name" value="B30.2/SPRY_sf"/>
</dbReference>
<dbReference type="InterPro" id="IPR013320">
    <property type="entry name" value="ConA-like_dom_sf"/>
</dbReference>
<dbReference type="Pfam" id="PF13765">
    <property type="entry name" value="PRY"/>
    <property type="match status" value="1"/>
</dbReference>
<dbReference type="AlphaFoldDB" id="A0AAV6GTT1"/>